<evidence type="ECO:0000259" key="6">
    <source>
        <dbReference type="Pfam" id="PF23186"/>
    </source>
</evidence>
<proteinExistence type="inferred from homology"/>
<dbReference type="PANTHER" id="PTHR45875">
    <property type="entry name" value="METHYLTRANSFERASE N6AMT1"/>
    <property type="match status" value="1"/>
</dbReference>
<dbReference type="PROSITE" id="PS00092">
    <property type="entry name" value="N6_MTASE"/>
    <property type="match status" value="1"/>
</dbReference>
<protein>
    <submittedName>
        <fullName evidence="8">Methyltransferase</fullName>
    </submittedName>
</protein>
<keyword evidence="9" id="KW-1185">Reference proteome</keyword>
<dbReference type="InterPro" id="IPR055487">
    <property type="entry name" value="DUF7059"/>
</dbReference>
<dbReference type="RefSeq" id="WP_344226966.1">
    <property type="nucleotide sequence ID" value="NZ_BAAARI010000003.1"/>
</dbReference>
<keyword evidence="2 8" id="KW-0489">Methyltransferase</keyword>
<feature type="domain" description="Methyltransferase small" evidence="5">
    <location>
        <begin position="142"/>
        <end position="272"/>
    </location>
</feature>
<evidence type="ECO:0000256" key="4">
    <source>
        <dbReference type="ARBA" id="ARBA00022691"/>
    </source>
</evidence>
<keyword evidence="4" id="KW-0949">S-adenosyl-L-methionine</keyword>
<dbReference type="SUPFAM" id="SSF53335">
    <property type="entry name" value="S-adenosyl-L-methionine-dependent methyltransferases"/>
    <property type="match status" value="1"/>
</dbReference>
<organism evidence="8 9">
    <name type="scientific">Microbacterium binotii</name>
    <dbReference type="NCBI Taxonomy" id="462710"/>
    <lineage>
        <taxon>Bacteria</taxon>
        <taxon>Bacillati</taxon>
        <taxon>Actinomycetota</taxon>
        <taxon>Actinomycetes</taxon>
        <taxon>Micrococcales</taxon>
        <taxon>Microbacteriaceae</taxon>
        <taxon>Microbacterium</taxon>
    </lineage>
</organism>
<dbReference type="Proteomes" id="UP001500274">
    <property type="component" value="Unassembled WGS sequence"/>
</dbReference>
<evidence type="ECO:0000256" key="3">
    <source>
        <dbReference type="ARBA" id="ARBA00022679"/>
    </source>
</evidence>
<evidence type="ECO:0000256" key="2">
    <source>
        <dbReference type="ARBA" id="ARBA00022603"/>
    </source>
</evidence>
<dbReference type="Pfam" id="PF23186">
    <property type="entry name" value="DUF7059"/>
    <property type="match status" value="1"/>
</dbReference>
<evidence type="ECO:0000259" key="5">
    <source>
        <dbReference type="Pfam" id="PF05175"/>
    </source>
</evidence>
<keyword evidence="3" id="KW-0808">Transferase</keyword>
<gene>
    <name evidence="8" type="ORF">GCM10009862_07180</name>
</gene>
<dbReference type="InterPro" id="IPR002052">
    <property type="entry name" value="DNA_methylase_N6_adenine_CS"/>
</dbReference>
<accession>A0ABN3P982</accession>
<dbReference type="GO" id="GO:0032259">
    <property type="term" value="P:methylation"/>
    <property type="evidence" value="ECO:0007669"/>
    <property type="project" value="UniProtKB-KW"/>
</dbReference>
<feature type="domain" description="DUF7782" evidence="7">
    <location>
        <begin position="384"/>
        <end position="489"/>
    </location>
</feature>
<dbReference type="Pfam" id="PF25004">
    <property type="entry name" value="DUF7782"/>
    <property type="match status" value="1"/>
</dbReference>
<dbReference type="InterPro" id="IPR029063">
    <property type="entry name" value="SAM-dependent_MTases_sf"/>
</dbReference>
<dbReference type="InterPro" id="IPR056684">
    <property type="entry name" value="DUF7782"/>
</dbReference>
<comment type="similarity">
    <text evidence="1">Belongs to the eukaryotic/archaeal PrmC-related family.</text>
</comment>
<evidence type="ECO:0000313" key="8">
    <source>
        <dbReference type="EMBL" id="GAA2570970.1"/>
    </source>
</evidence>
<dbReference type="GO" id="GO:0008168">
    <property type="term" value="F:methyltransferase activity"/>
    <property type="evidence" value="ECO:0007669"/>
    <property type="project" value="UniProtKB-KW"/>
</dbReference>
<comment type="caution">
    <text evidence="8">The sequence shown here is derived from an EMBL/GenBank/DDBJ whole genome shotgun (WGS) entry which is preliminary data.</text>
</comment>
<dbReference type="EMBL" id="BAAARI010000003">
    <property type="protein sequence ID" value="GAA2570970.1"/>
    <property type="molecule type" value="Genomic_DNA"/>
</dbReference>
<name>A0ABN3P982_9MICO</name>
<dbReference type="InterPro" id="IPR052190">
    <property type="entry name" value="Euk-Arch_PrmC-MTase"/>
</dbReference>
<dbReference type="InterPro" id="IPR007848">
    <property type="entry name" value="Small_mtfrase_dom"/>
</dbReference>
<evidence type="ECO:0000256" key="1">
    <source>
        <dbReference type="ARBA" id="ARBA00006149"/>
    </source>
</evidence>
<sequence length="497" mass="52624">MHAALAHRLADDLRAAGFTTEALRSLIGEAAESALTRAVAVPARRALARHPHDAAAVLARLFVLGDVVDAASVAAALPGTGLEDAERLGVIERRGQAVAPTVAVRPHVFADGGEGWIASDLDELAGVFPLRPDHVLGVGGAGRTLVSLLPASGSGRALDLGCGCGLVAFELRRRGFDVVATDISRRALWFTKLGAALNHLEGIDVREGSLYEPVGDESFELVASNPPFVITPRADGVPAYEYRDGGRAGDELMREVLTGAASHLVDGGRAIMLGNWEERDSLTGLERVRAWTEGVGAWVIEREQLDPARYTELWVRDGGTRPGSDEHEALMGAWLDDFETRGVEGVGLGWVQLMRGSRLRRFERVAQAVDTAVLAAHTAAAWRAAAWLDRTDDMMLAASVLRVSADVTEARHHLPGAEAPSVIELRQGGGLARTVSADPALAALVGASDGELPVGVLIDAIADLLEVDAAALRADLLPRVRELVLTGMLEVPHDVAD</sequence>
<reference evidence="8 9" key="1">
    <citation type="journal article" date="2019" name="Int. J. Syst. Evol. Microbiol.">
        <title>The Global Catalogue of Microorganisms (GCM) 10K type strain sequencing project: providing services to taxonomists for standard genome sequencing and annotation.</title>
        <authorList>
            <consortium name="The Broad Institute Genomics Platform"/>
            <consortium name="The Broad Institute Genome Sequencing Center for Infectious Disease"/>
            <person name="Wu L."/>
            <person name="Ma J."/>
        </authorList>
    </citation>
    <scope>NUCLEOTIDE SEQUENCE [LARGE SCALE GENOMIC DNA]</scope>
    <source>
        <strain evidence="8 9">JCM 16365</strain>
    </source>
</reference>
<dbReference type="CDD" id="cd02440">
    <property type="entry name" value="AdoMet_MTases"/>
    <property type="match status" value="1"/>
</dbReference>
<dbReference type="PANTHER" id="PTHR45875:SF1">
    <property type="entry name" value="METHYLTRANSFERASE N6AMT1"/>
    <property type="match status" value="1"/>
</dbReference>
<evidence type="ECO:0000259" key="7">
    <source>
        <dbReference type="Pfam" id="PF25004"/>
    </source>
</evidence>
<dbReference type="Gene3D" id="3.40.50.150">
    <property type="entry name" value="Vaccinia Virus protein VP39"/>
    <property type="match status" value="1"/>
</dbReference>
<feature type="domain" description="DUF7059" evidence="6">
    <location>
        <begin position="15"/>
        <end position="100"/>
    </location>
</feature>
<evidence type="ECO:0000313" key="9">
    <source>
        <dbReference type="Proteomes" id="UP001500274"/>
    </source>
</evidence>
<dbReference type="Pfam" id="PF05175">
    <property type="entry name" value="MTS"/>
    <property type="match status" value="1"/>
</dbReference>